<organism evidence="2 3">
    <name type="scientific">Flavonifractor plautii</name>
    <name type="common">Fusobacterium plautii</name>
    <dbReference type="NCBI Taxonomy" id="292800"/>
    <lineage>
        <taxon>Bacteria</taxon>
        <taxon>Bacillati</taxon>
        <taxon>Bacillota</taxon>
        <taxon>Clostridia</taxon>
        <taxon>Eubacteriales</taxon>
        <taxon>Oscillospiraceae</taxon>
        <taxon>Flavonifractor</taxon>
    </lineage>
</organism>
<reference evidence="2" key="1">
    <citation type="submission" date="2023-01" db="EMBL/GenBank/DDBJ databases">
        <title>Human gut microbiome strain richness.</title>
        <authorList>
            <person name="Chen-Liaw A."/>
        </authorList>
    </citation>
    <scope>NUCLEOTIDE SEQUENCE</scope>
    <source>
        <strain evidence="2">1001287st1_F4_1001285I_161205</strain>
    </source>
</reference>
<comment type="caution">
    <text evidence="2">The sequence shown here is derived from an EMBL/GenBank/DDBJ whole genome shotgun (WGS) entry which is preliminary data.</text>
</comment>
<name>A0AAP3V2Y6_FLAPL</name>
<feature type="transmembrane region" description="Helical" evidence="1">
    <location>
        <begin position="77"/>
        <end position="98"/>
    </location>
</feature>
<dbReference type="EMBL" id="JAQLWV010000074">
    <property type="protein sequence ID" value="MDB7936144.1"/>
    <property type="molecule type" value="Genomic_DNA"/>
</dbReference>
<dbReference type="RefSeq" id="WP_087361529.1">
    <property type="nucleotide sequence ID" value="NZ_JADMVZ010000055.1"/>
</dbReference>
<evidence type="ECO:0000313" key="3">
    <source>
        <dbReference type="Proteomes" id="UP001211173"/>
    </source>
</evidence>
<sequence length="254" mass="28201">MTRREELQEAYEDAMFALLMDYVAESEGEKALEENRVLQEDPDAEVPQEVRRACLKEIHRAFRKKSARSVGRITVRVINKVALVALLGTLLFSTAFAISPEFRVGTLNMLIDTVNEGVSFRISTQPVSERAGLEDLYPNLIPDGYELIDEGAFAGTYWVDYQNSPGDRLEIELSPSGHFDTEGAELEPTQIQGLPAYIIDQLSLEGDNHGIIKVIVLNEAEGYILSVISIPHSTTAPPPISRNGIVHITESIFE</sequence>
<dbReference type="Proteomes" id="UP001211173">
    <property type="component" value="Unassembled WGS sequence"/>
</dbReference>
<evidence type="ECO:0000313" key="2">
    <source>
        <dbReference type="EMBL" id="MDB7936144.1"/>
    </source>
</evidence>
<dbReference type="AlphaFoldDB" id="A0AAP3V2Y6"/>
<gene>
    <name evidence="2" type="ORF">PNE06_23945</name>
</gene>
<accession>A0AAP3V2Y6</accession>
<keyword evidence="1" id="KW-1133">Transmembrane helix</keyword>
<proteinExistence type="predicted"/>
<protein>
    <submittedName>
        <fullName evidence="2">Uncharacterized protein</fullName>
    </submittedName>
</protein>
<keyword evidence="1" id="KW-0472">Membrane</keyword>
<keyword evidence="1" id="KW-0812">Transmembrane</keyword>
<evidence type="ECO:0000256" key="1">
    <source>
        <dbReference type="SAM" id="Phobius"/>
    </source>
</evidence>